<geneLocation type="plasmid" evidence="2 3">
    <name>pDE1</name>
</geneLocation>
<keyword evidence="2" id="KW-0614">Plasmid</keyword>
<protein>
    <submittedName>
        <fullName evidence="2">Uncharacterized protein</fullName>
    </submittedName>
</protein>
<evidence type="ECO:0000313" key="2">
    <source>
        <dbReference type="EMBL" id="ALR22865.1"/>
    </source>
</evidence>
<dbReference type="EMBL" id="CP013265">
    <property type="protein sequence ID" value="ALR22865.1"/>
    <property type="molecule type" value="Genomic_DNA"/>
</dbReference>
<evidence type="ECO:0000256" key="1">
    <source>
        <dbReference type="SAM" id="Phobius"/>
    </source>
</evidence>
<keyword evidence="1" id="KW-0812">Transmembrane</keyword>
<dbReference type="RefSeq" id="WP_082635351.1">
    <property type="nucleotide sequence ID" value="NZ_CP013265.1"/>
</dbReference>
<name>A0A0S3F5B3_9SPHN</name>
<reference evidence="2 3" key="1">
    <citation type="submission" date="2015-11" db="EMBL/GenBank/DDBJ databases">
        <title>A Two-component Flavoprotein Monooxygenase System MeaXY Responsible for para-Hydroxylation of 2-Methyl-6-ethylaniline and 2,6-Diethylaniline in Sphingobium baderi DE-13.</title>
        <authorList>
            <person name="Cheng M."/>
            <person name="Meng Q."/>
            <person name="Yang Y."/>
            <person name="Chu C."/>
            <person name="Yan X."/>
            <person name="He J."/>
            <person name="Li S."/>
        </authorList>
    </citation>
    <scope>NUCLEOTIDE SEQUENCE [LARGE SCALE GENOMIC DNA]</scope>
    <source>
        <strain evidence="2 3">DE-13</strain>
        <plasmid evidence="3">Plasmid pDE1</plasmid>
    </source>
</reference>
<dbReference type="OrthoDB" id="7466597at2"/>
<gene>
    <name evidence="2" type="ORF">ATN00_20410</name>
</gene>
<dbReference type="AlphaFoldDB" id="A0A0S3F5B3"/>
<accession>A0A0S3F5B3</accession>
<feature type="transmembrane region" description="Helical" evidence="1">
    <location>
        <begin position="63"/>
        <end position="81"/>
    </location>
</feature>
<dbReference type="KEGG" id="sbd:ATN00_20410"/>
<proteinExistence type="predicted"/>
<organism evidence="2 3">
    <name type="scientific">Sphingobium baderi</name>
    <dbReference type="NCBI Taxonomy" id="1332080"/>
    <lineage>
        <taxon>Bacteria</taxon>
        <taxon>Pseudomonadati</taxon>
        <taxon>Pseudomonadota</taxon>
        <taxon>Alphaproteobacteria</taxon>
        <taxon>Sphingomonadales</taxon>
        <taxon>Sphingomonadaceae</taxon>
        <taxon>Sphingobium</taxon>
    </lineage>
</organism>
<evidence type="ECO:0000313" key="3">
    <source>
        <dbReference type="Proteomes" id="UP000056968"/>
    </source>
</evidence>
<keyword evidence="3" id="KW-1185">Reference proteome</keyword>
<keyword evidence="1" id="KW-0472">Membrane</keyword>
<sequence>MGINDRDYMRERYRKRRGLGGTLWNDRKSRVEQDGAWFAAKNQGFDYQKNRWRPKRRKSSGQNGWAIAGAVVLIAIAIPAWRDIKLTGWLPDNDPEMPFPTSGSVTVNRTVDPKSAISQLRIISAHGNAMVQLYDPHTSAHVISVYARRNADVVVPVPPGTYRVRIVEGDKWHGTQRYFGISTVSQTVSAPMRIDPHWTRVIDLHRSRWGNLRTSADFRSPNPLN</sequence>
<dbReference type="Proteomes" id="UP000056968">
    <property type="component" value="Plasmid pDE1"/>
</dbReference>
<keyword evidence="1" id="KW-1133">Transmembrane helix</keyword>